<dbReference type="OrthoDB" id="2110451at2759"/>
<evidence type="ECO:0000256" key="6">
    <source>
        <dbReference type="SAM" id="MobiDB-lite"/>
    </source>
</evidence>
<evidence type="ECO:0000256" key="2">
    <source>
        <dbReference type="ARBA" id="ARBA00022618"/>
    </source>
</evidence>
<evidence type="ECO:0000256" key="3">
    <source>
        <dbReference type="ARBA" id="ARBA00022776"/>
    </source>
</evidence>
<accession>A0A448Z628</accession>
<keyword evidence="2" id="KW-0132">Cell division</keyword>
<feature type="region of interest" description="Disordered" evidence="6">
    <location>
        <begin position="174"/>
        <end position="198"/>
    </location>
</feature>
<feature type="compositionally biased region" description="Low complexity" evidence="6">
    <location>
        <begin position="255"/>
        <end position="272"/>
    </location>
</feature>
<keyword evidence="4" id="KW-0833">Ubl conjugation pathway</keyword>
<keyword evidence="9" id="KW-1185">Reference proteome</keyword>
<feature type="region of interest" description="Disordered" evidence="6">
    <location>
        <begin position="536"/>
        <end position="561"/>
    </location>
</feature>
<evidence type="ECO:0000256" key="1">
    <source>
        <dbReference type="ARBA" id="ARBA00016067"/>
    </source>
</evidence>
<dbReference type="InterPro" id="IPR024789">
    <property type="entry name" value="APC4"/>
</dbReference>
<dbReference type="Proteomes" id="UP000291116">
    <property type="component" value="Unassembled WGS sequence"/>
</dbReference>
<dbReference type="GO" id="GO:0031145">
    <property type="term" value="P:anaphase-promoting complex-dependent catabolic process"/>
    <property type="evidence" value="ECO:0007669"/>
    <property type="project" value="InterPro"/>
</dbReference>
<feature type="compositionally biased region" description="Acidic residues" evidence="6">
    <location>
        <begin position="536"/>
        <end position="546"/>
    </location>
</feature>
<gene>
    <name evidence="8" type="ORF">PSNMU_V1.4_AUG-EV-PASAV3_0043000</name>
</gene>
<dbReference type="GO" id="GO:0070979">
    <property type="term" value="P:protein K11-linked ubiquitination"/>
    <property type="evidence" value="ECO:0007669"/>
    <property type="project" value="TreeGrafter"/>
</dbReference>
<feature type="region of interest" description="Disordered" evidence="6">
    <location>
        <begin position="255"/>
        <end position="277"/>
    </location>
</feature>
<keyword evidence="5" id="KW-0131">Cell cycle</keyword>
<dbReference type="GO" id="GO:0051301">
    <property type="term" value="P:cell division"/>
    <property type="evidence" value="ECO:0007669"/>
    <property type="project" value="UniProtKB-KW"/>
</dbReference>
<reference evidence="8 9" key="1">
    <citation type="submission" date="2019-01" db="EMBL/GenBank/DDBJ databases">
        <authorList>
            <person name="Ferrante I. M."/>
        </authorList>
    </citation>
    <scope>NUCLEOTIDE SEQUENCE [LARGE SCALE GENOMIC DNA]</scope>
    <source>
        <strain evidence="8 9">B856</strain>
    </source>
</reference>
<dbReference type="PANTHER" id="PTHR13260">
    <property type="entry name" value="ANAPHASE PROMOTING COMPLEX SUBUNIT 4 APC4"/>
    <property type="match status" value="1"/>
</dbReference>
<feature type="domain" description="Anaphase-promoting complex subunit 4 long" evidence="7">
    <location>
        <begin position="368"/>
        <end position="602"/>
    </location>
</feature>
<evidence type="ECO:0000256" key="5">
    <source>
        <dbReference type="ARBA" id="ARBA00023306"/>
    </source>
</evidence>
<organism evidence="8 9">
    <name type="scientific">Pseudo-nitzschia multistriata</name>
    <dbReference type="NCBI Taxonomy" id="183589"/>
    <lineage>
        <taxon>Eukaryota</taxon>
        <taxon>Sar</taxon>
        <taxon>Stramenopiles</taxon>
        <taxon>Ochrophyta</taxon>
        <taxon>Bacillariophyta</taxon>
        <taxon>Bacillariophyceae</taxon>
        <taxon>Bacillariophycidae</taxon>
        <taxon>Bacillariales</taxon>
        <taxon>Bacillariaceae</taxon>
        <taxon>Pseudo-nitzschia</taxon>
    </lineage>
</organism>
<keyword evidence="3" id="KW-0498">Mitosis</keyword>
<proteinExistence type="predicted"/>
<sequence>MPASREEITTDIAARQSFSLLQSRKFLAAGSRGENDTSVGTERSVLRSATKLCPSMDLILVKSANSSSSSLSPSLVIYRSLSWQKVADVVLPESSLGASAEAVGGGSNPGGSDKGSLSYCWSPNGQCIAVAQDSSVSLYRVESLVTASGAGGGGGTASGSSSATWTISLEERQREFPASGSNNDDSDNTNNATSSDRESTRVLALHWVHVGKHNPTASSPTPVEEEREVSWRYQSHYIDQSTKFLPPSAYYSSDGAGEAGAAGTSGDAESSSLTQGSLPECRTPLSVLCISTSDMKHRLYLHGRYLLLTLPKSNNGILDAKAISSSGAGSVESPMVVASNDLGYWLTTTPSIPDSTGAAASNNFLTLYHTPFLKRDRYALQQIATLHTSITAHLRTIQRSVPIVADSWRTSLRPLDQKLKPLIGLLSNYGVEVDLEAKHSDATATRTTLAAVMKEYIMMGHVTHSSSVANAMDQFFTGVQQNDQLVQRMERTLLASMANVESTAIRCLLRPTQALGWQIQELGGLVQFFDNASCDDNNDDSDDDSDASMNATEPKRSPNKRQMVHELVEAIEKLWIGVENVMTSIVAGRMLVRDFCGWLRHAGSQVKARGTAPNSVQRENAKKRRISQAVLERL</sequence>
<dbReference type="InterPro" id="IPR024790">
    <property type="entry name" value="APC4_long_dom"/>
</dbReference>
<feature type="compositionally biased region" description="Low complexity" evidence="6">
    <location>
        <begin position="178"/>
        <end position="194"/>
    </location>
</feature>
<dbReference type="PANTHER" id="PTHR13260:SF0">
    <property type="entry name" value="ANAPHASE-PROMOTING COMPLEX SUBUNIT 4"/>
    <property type="match status" value="1"/>
</dbReference>
<dbReference type="EMBL" id="CAACVS010000126">
    <property type="protein sequence ID" value="VEU37481.1"/>
    <property type="molecule type" value="Genomic_DNA"/>
</dbReference>
<evidence type="ECO:0000256" key="4">
    <source>
        <dbReference type="ARBA" id="ARBA00022786"/>
    </source>
</evidence>
<protein>
    <recommendedName>
        <fullName evidence="1">Anaphase-promoting complex subunit 4</fullName>
    </recommendedName>
</protein>
<dbReference type="Pfam" id="PF12896">
    <property type="entry name" value="ANAPC4"/>
    <property type="match status" value="1"/>
</dbReference>
<name>A0A448Z628_9STRA</name>
<evidence type="ECO:0000313" key="8">
    <source>
        <dbReference type="EMBL" id="VEU37481.1"/>
    </source>
</evidence>
<dbReference type="GO" id="GO:0034399">
    <property type="term" value="C:nuclear periphery"/>
    <property type="evidence" value="ECO:0007669"/>
    <property type="project" value="TreeGrafter"/>
</dbReference>
<evidence type="ECO:0000259" key="7">
    <source>
        <dbReference type="Pfam" id="PF12896"/>
    </source>
</evidence>
<dbReference type="GO" id="GO:0005680">
    <property type="term" value="C:anaphase-promoting complex"/>
    <property type="evidence" value="ECO:0007669"/>
    <property type="project" value="InterPro"/>
</dbReference>
<dbReference type="AlphaFoldDB" id="A0A448Z628"/>
<evidence type="ECO:0000313" key="9">
    <source>
        <dbReference type="Proteomes" id="UP000291116"/>
    </source>
</evidence>